<evidence type="ECO:0000313" key="2">
    <source>
        <dbReference type="EMBL" id="CAE0457515.1"/>
    </source>
</evidence>
<dbReference type="SUPFAM" id="SSF82199">
    <property type="entry name" value="SET domain"/>
    <property type="match status" value="1"/>
</dbReference>
<protein>
    <recommendedName>
        <fullName evidence="1">SET domain-containing protein</fullName>
    </recommendedName>
</protein>
<dbReference type="Gene3D" id="2.170.270.10">
    <property type="entry name" value="SET domain"/>
    <property type="match status" value="1"/>
</dbReference>
<sequence>MASHPENKIDCSKVYVKKSSFSNDQTGDFDGAFAAVDIKKDELIEAGVVRRLPDGFDGMSCPYIFTWSTERPNKTWAMASGCAPYYNTCKEGTSNTRMVRDFEKDNFEIFANEDIKVGDELLHTYISLKWRTCFSELNDIVHKE</sequence>
<dbReference type="InterPro" id="IPR046341">
    <property type="entry name" value="SET_dom_sf"/>
</dbReference>
<feature type="domain" description="SET" evidence="1">
    <location>
        <begin position="12"/>
        <end position="126"/>
    </location>
</feature>
<accession>A0A7S3PWC5</accession>
<dbReference type="EMBL" id="HBIO01003446">
    <property type="protein sequence ID" value="CAE0457515.1"/>
    <property type="molecule type" value="Transcribed_RNA"/>
</dbReference>
<reference evidence="2" key="1">
    <citation type="submission" date="2021-01" db="EMBL/GenBank/DDBJ databases">
        <authorList>
            <person name="Corre E."/>
            <person name="Pelletier E."/>
            <person name="Niang G."/>
            <person name="Scheremetjew M."/>
            <person name="Finn R."/>
            <person name="Kale V."/>
            <person name="Holt S."/>
            <person name="Cochrane G."/>
            <person name="Meng A."/>
            <person name="Brown T."/>
            <person name="Cohen L."/>
        </authorList>
    </citation>
    <scope>NUCLEOTIDE SEQUENCE</scope>
    <source>
        <strain evidence="2">MM31A-1</strain>
    </source>
</reference>
<dbReference type="Pfam" id="PF00856">
    <property type="entry name" value="SET"/>
    <property type="match status" value="1"/>
</dbReference>
<gene>
    <name evidence="2" type="ORF">CDEB00056_LOCUS2356</name>
</gene>
<proteinExistence type="predicted"/>
<organism evidence="2">
    <name type="scientific">Chaetoceros debilis</name>
    <dbReference type="NCBI Taxonomy" id="122233"/>
    <lineage>
        <taxon>Eukaryota</taxon>
        <taxon>Sar</taxon>
        <taxon>Stramenopiles</taxon>
        <taxon>Ochrophyta</taxon>
        <taxon>Bacillariophyta</taxon>
        <taxon>Coscinodiscophyceae</taxon>
        <taxon>Chaetocerotophycidae</taxon>
        <taxon>Chaetocerotales</taxon>
        <taxon>Chaetocerotaceae</taxon>
        <taxon>Chaetoceros</taxon>
    </lineage>
</organism>
<evidence type="ECO:0000259" key="1">
    <source>
        <dbReference type="PROSITE" id="PS50280"/>
    </source>
</evidence>
<dbReference type="AlphaFoldDB" id="A0A7S3PWC5"/>
<dbReference type="InterPro" id="IPR001214">
    <property type="entry name" value="SET_dom"/>
</dbReference>
<dbReference type="PROSITE" id="PS50280">
    <property type="entry name" value="SET"/>
    <property type="match status" value="1"/>
</dbReference>
<name>A0A7S3PWC5_9STRA</name>